<comment type="caution">
    <text evidence="1">The sequence shown here is derived from an EMBL/GenBank/DDBJ whole genome shotgun (WGS) entry which is preliminary data.</text>
</comment>
<protein>
    <submittedName>
        <fullName evidence="1">Uncharacterized protein</fullName>
    </submittedName>
</protein>
<dbReference type="Proteomes" id="UP000076717">
    <property type="component" value="Unassembled WGS sequence"/>
</dbReference>
<evidence type="ECO:0000313" key="1">
    <source>
        <dbReference type="EMBL" id="KZX21935.1"/>
    </source>
</evidence>
<keyword evidence="2" id="KW-1185">Reference proteome</keyword>
<organism evidence="1 2">
    <name type="scientific">Rathayibacter tanaceti</name>
    <dbReference type="NCBI Taxonomy" id="1671680"/>
    <lineage>
        <taxon>Bacteria</taxon>
        <taxon>Bacillati</taxon>
        <taxon>Actinomycetota</taxon>
        <taxon>Actinomycetes</taxon>
        <taxon>Micrococcales</taxon>
        <taxon>Microbacteriaceae</taxon>
        <taxon>Rathayibacter</taxon>
    </lineage>
</organism>
<sequence>MPTIMFESMNWPRIRAAERATLSSRSISLVWSGTGTMCAVMSKWARTSAESALARSSGERIWMSTSPVARACDSSRDTEEREVCSSWAMASIVRSCM</sequence>
<dbReference type="AlphaFoldDB" id="A0A168G9S2"/>
<name>A0A168G9S2_9MICO</name>
<proteinExistence type="predicted"/>
<dbReference type="EMBL" id="LIIN01000020">
    <property type="protein sequence ID" value="KZX21935.1"/>
    <property type="molecule type" value="Genomic_DNA"/>
</dbReference>
<reference evidence="1 2" key="1">
    <citation type="submission" date="2015-08" db="EMBL/GenBank/DDBJ databases">
        <title>Draft Genome Sequence of Rathayibacter sp. Strain VKM Ac-2596 Isolated from Leaf Gall Induced by Plant-Parasitic Nematodes.</title>
        <authorList>
            <person name="Vasilenko O.V."/>
            <person name="Starodumova I.P."/>
            <person name="Tarlachkov S.V."/>
            <person name="Dorofeeva L.V."/>
            <person name="Evtushenko L.I."/>
        </authorList>
    </citation>
    <scope>NUCLEOTIDE SEQUENCE [LARGE SCALE GENOMIC DNA]</scope>
    <source>
        <strain evidence="1 2">VKM Ac-2596</strain>
    </source>
</reference>
<gene>
    <name evidence="1" type="ORF">ACH61_00916</name>
</gene>
<accession>A0A168G9S2</accession>
<evidence type="ECO:0000313" key="2">
    <source>
        <dbReference type="Proteomes" id="UP000076717"/>
    </source>
</evidence>